<dbReference type="Gene3D" id="3.40.50.150">
    <property type="entry name" value="Vaccinia Virus protein VP39"/>
    <property type="match status" value="1"/>
</dbReference>
<dbReference type="Proteomes" id="UP000027982">
    <property type="component" value="Chromosome"/>
</dbReference>
<proteinExistence type="predicted"/>
<accession>A0A068NRG4</accession>
<dbReference type="KEGG" id="fgi:OP10G_2740"/>
<keyword evidence="3" id="KW-1185">Reference proteome</keyword>
<feature type="domain" description="Methyltransferase" evidence="1">
    <location>
        <begin position="61"/>
        <end position="153"/>
    </location>
</feature>
<protein>
    <submittedName>
        <fullName evidence="2">Methyltransferase type 11</fullName>
    </submittedName>
</protein>
<dbReference type="GO" id="GO:0032259">
    <property type="term" value="P:methylation"/>
    <property type="evidence" value="ECO:0007669"/>
    <property type="project" value="UniProtKB-KW"/>
</dbReference>
<reference evidence="2 3" key="1">
    <citation type="journal article" date="2014" name="PLoS ONE">
        <title>The first complete genome sequence of the class fimbriimonadia in the phylum armatimonadetes.</title>
        <authorList>
            <person name="Hu Z.Y."/>
            <person name="Wang Y.Z."/>
            <person name="Im W.T."/>
            <person name="Wang S.Y."/>
            <person name="Zhao G.P."/>
            <person name="Zheng H.J."/>
            <person name="Quan Z.X."/>
        </authorList>
    </citation>
    <scope>NUCLEOTIDE SEQUENCE [LARGE SCALE GENOMIC DNA]</scope>
    <source>
        <strain evidence="2">Gsoil 348</strain>
    </source>
</reference>
<keyword evidence="2" id="KW-0489">Methyltransferase</keyword>
<dbReference type="GO" id="GO:0008168">
    <property type="term" value="F:methyltransferase activity"/>
    <property type="evidence" value="ECO:0007669"/>
    <property type="project" value="UniProtKB-KW"/>
</dbReference>
<evidence type="ECO:0000313" key="3">
    <source>
        <dbReference type="Proteomes" id="UP000027982"/>
    </source>
</evidence>
<dbReference type="STRING" id="661478.OP10G_2740"/>
<dbReference type="AlphaFoldDB" id="A0A068NRG4"/>
<keyword evidence="2" id="KW-0808">Transferase</keyword>
<evidence type="ECO:0000259" key="1">
    <source>
        <dbReference type="Pfam" id="PF13649"/>
    </source>
</evidence>
<dbReference type="OrthoDB" id="9774345at2"/>
<evidence type="ECO:0000313" key="2">
    <source>
        <dbReference type="EMBL" id="AIE86108.1"/>
    </source>
</evidence>
<dbReference type="eggNOG" id="COG2227">
    <property type="taxonomic scope" value="Bacteria"/>
</dbReference>
<dbReference type="HOGENOM" id="CLU_065741_0_0_0"/>
<dbReference type="InterPro" id="IPR041698">
    <property type="entry name" value="Methyltransf_25"/>
</dbReference>
<dbReference type="SUPFAM" id="SSF53335">
    <property type="entry name" value="S-adenosyl-L-methionine-dependent methyltransferases"/>
    <property type="match status" value="1"/>
</dbReference>
<sequence length="267" mass="30179">MDIEALHEGNREAWNRTARGGYAGGIEEDVERLRAGGTNLMEPELRILHDLREWCDRAIHLQCSHGSDALSLWKLGAKEVVGVDISEEMIAAAQRKSELLGAPARWIRSDVLQTPHELDCTADLVHTGRGAICWMMDLDAWSNVVFRLLKPGGKLLLFEGHPLDFAWDTEASTLRLAEGTSYFVPRPGPERGFPYNAALRVEPDRPVQLTSRIWTMGEIVTSVIRAGLRIELLEEYPEPFWNQFPNIPEAELRRMPHTFALVAFRDT</sequence>
<organism evidence="2 3">
    <name type="scientific">Fimbriimonas ginsengisoli Gsoil 348</name>
    <dbReference type="NCBI Taxonomy" id="661478"/>
    <lineage>
        <taxon>Bacteria</taxon>
        <taxon>Bacillati</taxon>
        <taxon>Armatimonadota</taxon>
        <taxon>Fimbriimonadia</taxon>
        <taxon>Fimbriimonadales</taxon>
        <taxon>Fimbriimonadaceae</taxon>
        <taxon>Fimbriimonas</taxon>
    </lineage>
</organism>
<dbReference type="Pfam" id="PF13649">
    <property type="entry name" value="Methyltransf_25"/>
    <property type="match status" value="1"/>
</dbReference>
<dbReference type="CDD" id="cd02440">
    <property type="entry name" value="AdoMet_MTases"/>
    <property type="match status" value="1"/>
</dbReference>
<dbReference type="EMBL" id="CP007139">
    <property type="protein sequence ID" value="AIE86108.1"/>
    <property type="molecule type" value="Genomic_DNA"/>
</dbReference>
<gene>
    <name evidence="2" type="ORF">OP10G_2740</name>
</gene>
<dbReference type="RefSeq" id="WP_025225348.1">
    <property type="nucleotide sequence ID" value="NZ_CP007139.1"/>
</dbReference>
<dbReference type="InterPro" id="IPR029063">
    <property type="entry name" value="SAM-dependent_MTases_sf"/>
</dbReference>
<name>A0A068NRG4_FIMGI</name>